<gene>
    <name evidence="2" type="ORF">ACFQJ9_11700</name>
</gene>
<evidence type="ECO:0000313" key="2">
    <source>
        <dbReference type="EMBL" id="MFC7200064.1"/>
    </source>
</evidence>
<sequence length="476" mass="51425">MAEEQDSRTKGSVSRRRYLAGAGAVGAAGLAGCSGGNSNGTTTGTGGDGIGGKVTVFSGPQYVDAGMPEALHEAGVPDSITIEMVRPPQQSGSKQQQLRTAINAKSTDPDLVLTDNGWTIPFIARGDLVNLEKEMSDEFISQVKDEGVQSMIETGMHPKTGDLYSIPAFPDFPTIQYRKDLFRAAGYTDSDFETWQSNPPSWSEFTEAVSKAHENADAKYGHVWQGDNYVGLACCTFNEFLTSMGGAFFGSQENLFGPIGERPVTIGSEKSTDGIEVAVDLIHGEGLAPTDITAVSPQEVAGWIEPDTKSIFESGNAVTQRNWTYAIGGAASKFEGTDMELGVMPLPKGPNGSWHAQGGWLLSMNPYSDNKESAKEVIKAWWSDSFLKHQFDAANFMPPKPSLYSYVQQSETYGPYFEPLKFSAQNLIPRPTTSVWPSQRTIVASEVNAALRKKKSPQEAAKAMQEKIEAIEEQAG</sequence>
<organism evidence="2 3">
    <name type="scientific">Halospeciosus flavus</name>
    <dbReference type="NCBI Taxonomy" id="3032283"/>
    <lineage>
        <taxon>Archaea</taxon>
        <taxon>Methanobacteriati</taxon>
        <taxon>Methanobacteriota</taxon>
        <taxon>Stenosarchaea group</taxon>
        <taxon>Halobacteria</taxon>
        <taxon>Halobacteriales</taxon>
        <taxon>Halobacteriaceae</taxon>
        <taxon>Halospeciosus</taxon>
    </lineage>
</organism>
<dbReference type="EMBL" id="JBHTAR010000011">
    <property type="protein sequence ID" value="MFC7200064.1"/>
    <property type="molecule type" value="Genomic_DNA"/>
</dbReference>
<reference evidence="2 3" key="1">
    <citation type="journal article" date="2019" name="Int. J. Syst. Evol. Microbiol.">
        <title>The Global Catalogue of Microorganisms (GCM) 10K type strain sequencing project: providing services to taxonomists for standard genome sequencing and annotation.</title>
        <authorList>
            <consortium name="The Broad Institute Genomics Platform"/>
            <consortium name="The Broad Institute Genome Sequencing Center for Infectious Disease"/>
            <person name="Wu L."/>
            <person name="Ma J."/>
        </authorList>
    </citation>
    <scope>NUCLEOTIDE SEQUENCE [LARGE SCALE GENOMIC DNA]</scope>
    <source>
        <strain evidence="2 3">XZGYJ-43</strain>
    </source>
</reference>
<accession>A0ABD5Z492</accession>
<dbReference type="SUPFAM" id="SSF53850">
    <property type="entry name" value="Periplasmic binding protein-like II"/>
    <property type="match status" value="1"/>
</dbReference>
<name>A0ABD5Z492_9EURY</name>
<evidence type="ECO:0000256" key="1">
    <source>
        <dbReference type="SAM" id="MobiDB-lite"/>
    </source>
</evidence>
<protein>
    <submittedName>
        <fullName evidence="2">Extracellular solute-binding protein</fullName>
    </submittedName>
</protein>
<comment type="caution">
    <text evidence="2">The sequence shown here is derived from an EMBL/GenBank/DDBJ whole genome shotgun (WGS) entry which is preliminary data.</text>
</comment>
<dbReference type="InterPro" id="IPR006311">
    <property type="entry name" value="TAT_signal"/>
</dbReference>
<keyword evidence="3" id="KW-1185">Reference proteome</keyword>
<dbReference type="Proteomes" id="UP001596447">
    <property type="component" value="Unassembled WGS sequence"/>
</dbReference>
<dbReference type="Pfam" id="PF01547">
    <property type="entry name" value="SBP_bac_1"/>
    <property type="match status" value="1"/>
</dbReference>
<dbReference type="PANTHER" id="PTHR43649:SF12">
    <property type="entry name" value="DIACETYLCHITOBIOSE BINDING PROTEIN DASA"/>
    <property type="match status" value="1"/>
</dbReference>
<dbReference type="InterPro" id="IPR050490">
    <property type="entry name" value="Bact_solute-bd_prot1"/>
</dbReference>
<dbReference type="PROSITE" id="PS51318">
    <property type="entry name" value="TAT"/>
    <property type="match status" value="1"/>
</dbReference>
<proteinExistence type="predicted"/>
<dbReference type="RefSeq" id="WP_279529983.1">
    <property type="nucleotide sequence ID" value="NZ_CP122312.1"/>
</dbReference>
<evidence type="ECO:0000313" key="3">
    <source>
        <dbReference type="Proteomes" id="UP001596447"/>
    </source>
</evidence>
<feature type="region of interest" description="Disordered" evidence="1">
    <location>
        <begin position="456"/>
        <end position="476"/>
    </location>
</feature>
<dbReference type="InterPro" id="IPR006059">
    <property type="entry name" value="SBP"/>
</dbReference>
<dbReference type="AlphaFoldDB" id="A0ABD5Z492"/>
<dbReference type="Gene3D" id="3.40.190.10">
    <property type="entry name" value="Periplasmic binding protein-like II"/>
    <property type="match status" value="2"/>
</dbReference>
<dbReference type="PANTHER" id="PTHR43649">
    <property type="entry name" value="ARABINOSE-BINDING PROTEIN-RELATED"/>
    <property type="match status" value="1"/>
</dbReference>